<protein>
    <submittedName>
        <fullName evidence="1">DUF2188 domain-containing protein</fullName>
    </submittedName>
</protein>
<organism evidence="1 2">
    <name type="scientific">Halalkalibacter suaedae</name>
    <dbReference type="NCBI Taxonomy" id="2822140"/>
    <lineage>
        <taxon>Bacteria</taxon>
        <taxon>Bacillati</taxon>
        <taxon>Bacillota</taxon>
        <taxon>Bacilli</taxon>
        <taxon>Bacillales</taxon>
        <taxon>Bacillaceae</taxon>
        <taxon>Halalkalibacter</taxon>
    </lineage>
</organism>
<dbReference type="Proteomes" id="UP000678228">
    <property type="component" value="Unassembled WGS sequence"/>
</dbReference>
<dbReference type="Pfam" id="PF09954">
    <property type="entry name" value="DUF2188"/>
    <property type="match status" value="1"/>
</dbReference>
<dbReference type="InterPro" id="IPR018691">
    <property type="entry name" value="DUF2188"/>
</dbReference>
<dbReference type="RefSeq" id="WP_210599094.1">
    <property type="nucleotide sequence ID" value="NZ_JAGKSQ010000011.1"/>
</dbReference>
<keyword evidence="2" id="KW-1185">Reference proteome</keyword>
<gene>
    <name evidence="1" type="ORF">J7W16_19100</name>
</gene>
<name>A0A940WVV2_9BACI</name>
<evidence type="ECO:0000313" key="2">
    <source>
        <dbReference type="Proteomes" id="UP000678228"/>
    </source>
</evidence>
<dbReference type="AlphaFoldDB" id="A0A940WVV2"/>
<dbReference type="EMBL" id="JAGKSQ010000011">
    <property type="protein sequence ID" value="MBP3953236.1"/>
    <property type="molecule type" value="Genomic_DNA"/>
</dbReference>
<reference evidence="1" key="1">
    <citation type="submission" date="2021-03" db="EMBL/GenBank/DDBJ databases">
        <title>Bacillus suaedae sp. nov., isolated from Suaeda aralocaspica.</title>
        <authorList>
            <person name="Lei R.F.R."/>
        </authorList>
    </citation>
    <scope>NUCLEOTIDE SEQUENCE</scope>
    <source>
        <strain evidence="1">YZJH907-2</strain>
    </source>
</reference>
<comment type="caution">
    <text evidence="1">The sequence shown here is derived from an EMBL/GenBank/DDBJ whole genome shotgun (WGS) entry which is preliminary data.</text>
</comment>
<proteinExistence type="predicted"/>
<sequence>MKKFTVRPDKNADSWFLKLEDVAPQENFDQMDDATEAGKKLASENSPSQLTIYNQHNEVVEEINFN</sequence>
<evidence type="ECO:0000313" key="1">
    <source>
        <dbReference type="EMBL" id="MBP3953236.1"/>
    </source>
</evidence>
<accession>A0A940WVV2</accession>